<dbReference type="InterPro" id="IPR028082">
    <property type="entry name" value="Peripla_BP_I"/>
</dbReference>
<protein>
    <submittedName>
        <fullName evidence="7">Transcriptional regulator</fullName>
    </submittedName>
</protein>
<evidence type="ECO:0000256" key="3">
    <source>
        <dbReference type="ARBA" id="ARBA00023125"/>
    </source>
</evidence>
<dbReference type="Gene3D" id="1.10.260.40">
    <property type="entry name" value="lambda repressor-like DNA-binding domains"/>
    <property type="match status" value="1"/>
</dbReference>
<dbReference type="PROSITE" id="PS50943">
    <property type="entry name" value="HTH_CROC1"/>
    <property type="match status" value="1"/>
</dbReference>
<keyword evidence="3" id="KW-0238">DNA-binding</keyword>
<proteinExistence type="predicted"/>
<evidence type="ECO:0000259" key="5">
    <source>
        <dbReference type="PROSITE" id="PS50932"/>
    </source>
</evidence>
<evidence type="ECO:0000313" key="7">
    <source>
        <dbReference type="EMBL" id="PKY64912.1"/>
    </source>
</evidence>
<dbReference type="SUPFAM" id="SSF47413">
    <property type="entry name" value="lambda repressor-like DNA-binding domains"/>
    <property type="match status" value="1"/>
</dbReference>
<dbReference type="Pfam" id="PF00356">
    <property type="entry name" value="LacI"/>
    <property type="match status" value="1"/>
</dbReference>
<evidence type="ECO:0000256" key="4">
    <source>
        <dbReference type="ARBA" id="ARBA00023163"/>
    </source>
</evidence>
<dbReference type="AlphaFoldDB" id="A0A2I1I1A3"/>
<name>A0A2I1I1A3_9ACTO</name>
<sequence>MSSREPTLADVAELAGVSLTTVSRVLNNRGYLSEKTKKNVADAIETLGYRPNSLARALHGKRTHTVGLIVPAVSLPFFGELAVEVENALADAGYRILICNSMGRADREREYLSLLVGNRVDGIISGAHNEGLGEYDTIRMPLVTIDRELSPSIPNVRCANEEAGAMATRALIEGGCRHPLLLTSRSGPRNLREAGYRAEVERAGLTPRVVTVPFDTPTPQRFAMVRDALDEARAAAPVDGVFATDDLAAAEVLEWARTRNLSVPTDLSIIGFDGTETMRRALPHLATIRQPIEEIARAAVSILLDQIEGKAPRSSSDEAWAPHAQTVEFSGTLIPGRSISA</sequence>
<dbReference type="InterPro" id="IPR001387">
    <property type="entry name" value="Cro/C1-type_HTH"/>
</dbReference>
<evidence type="ECO:0000259" key="6">
    <source>
        <dbReference type="PROSITE" id="PS50943"/>
    </source>
</evidence>
<feature type="domain" description="HTH cro/C1-type" evidence="6">
    <location>
        <begin position="7"/>
        <end position="50"/>
    </location>
</feature>
<evidence type="ECO:0000256" key="1">
    <source>
        <dbReference type="ARBA" id="ARBA00022491"/>
    </source>
</evidence>
<dbReference type="Proteomes" id="UP000234198">
    <property type="component" value="Unassembled WGS sequence"/>
</dbReference>
<dbReference type="InterPro" id="IPR010982">
    <property type="entry name" value="Lambda_DNA-bd_dom_sf"/>
</dbReference>
<reference evidence="7 8" key="1">
    <citation type="submission" date="2017-12" db="EMBL/GenBank/DDBJ databases">
        <title>Phylogenetic diversity of female urinary microbiome.</title>
        <authorList>
            <person name="Thomas-White K."/>
            <person name="Wolfe A.J."/>
        </authorList>
    </citation>
    <scope>NUCLEOTIDE SEQUENCE [LARGE SCALE GENOMIC DNA]</scope>
    <source>
        <strain evidence="7 8">UMB0018</strain>
    </source>
</reference>
<dbReference type="Pfam" id="PF13377">
    <property type="entry name" value="Peripla_BP_3"/>
    <property type="match status" value="1"/>
</dbReference>
<organism evidence="7 8">
    <name type="scientific">Schaalia odontolytica</name>
    <dbReference type="NCBI Taxonomy" id="1660"/>
    <lineage>
        <taxon>Bacteria</taxon>
        <taxon>Bacillati</taxon>
        <taxon>Actinomycetota</taxon>
        <taxon>Actinomycetes</taxon>
        <taxon>Actinomycetales</taxon>
        <taxon>Actinomycetaceae</taxon>
        <taxon>Schaalia</taxon>
    </lineage>
</organism>
<dbReference type="Gene3D" id="3.40.50.2300">
    <property type="match status" value="2"/>
</dbReference>
<dbReference type="SUPFAM" id="SSF53822">
    <property type="entry name" value="Periplasmic binding protein-like I"/>
    <property type="match status" value="1"/>
</dbReference>
<dbReference type="CDD" id="cd01392">
    <property type="entry name" value="HTH_LacI"/>
    <property type="match status" value="1"/>
</dbReference>
<comment type="caution">
    <text evidence="7">The sequence shown here is derived from an EMBL/GenBank/DDBJ whole genome shotgun (WGS) entry which is preliminary data.</text>
</comment>
<dbReference type="PRINTS" id="PR00036">
    <property type="entry name" value="HTHLACI"/>
</dbReference>
<dbReference type="InterPro" id="IPR000843">
    <property type="entry name" value="HTH_LacI"/>
</dbReference>
<dbReference type="PANTHER" id="PTHR30146:SF95">
    <property type="entry name" value="RIBOSE OPERON REPRESSOR"/>
    <property type="match status" value="1"/>
</dbReference>
<dbReference type="EMBL" id="PKKM01000004">
    <property type="protein sequence ID" value="PKY64912.1"/>
    <property type="molecule type" value="Genomic_DNA"/>
</dbReference>
<dbReference type="RefSeq" id="WP_101601277.1">
    <property type="nucleotide sequence ID" value="NZ_PKKM01000004.1"/>
</dbReference>
<dbReference type="PROSITE" id="PS50932">
    <property type="entry name" value="HTH_LACI_2"/>
    <property type="match status" value="1"/>
</dbReference>
<feature type="domain" description="HTH lacI-type" evidence="5">
    <location>
        <begin position="6"/>
        <end position="60"/>
    </location>
</feature>
<dbReference type="PROSITE" id="PS00356">
    <property type="entry name" value="HTH_LACI_1"/>
    <property type="match status" value="1"/>
</dbReference>
<keyword evidence="1" id="KW-0678">Repressor</keyword>
<dbReference type="GO" id="GO:0000976">
    <property type="term" value="F:transcription cis-regulatory region binding"/>
    <property type="evidence" value="ECO:0007669"/>
    <property type="project" value="TreeGrafter"/>
</dbReference>
<keyword evidence="2" id="KW-0805">Transcription regulation</keyword>
<accession>A0A2I1I1A3</accession>
<evidence type="ECO:0000313" key="8">
    <source>
        <dbReference type="Proteomes" id="UP000234198"/>
    </source>
</evidence>
<dbReference type="GO" id="GO:0003700">
    <property type="term" value="F:DNA-binding transcription factor activity"/>
    <property type="evidence" value="ECO:0007669"/>
    <property type="project" value="TreeGrafter"/>
</dbReference>
<dbReference type="PANTHER" id="PTHR30146">
    <property type="entry name" value="LACI-RELATED TRANSCRIPTIONAL REPRESSOR"/>
    <property type="match status" value="1"/>
</dbReference>
<keyword evidence="4" id="KW-0804">Transcription</keyword>
<dbReference type="InterPro" id="IPR046335">
    <property type="entry name" value="LacI/GalR-like_sensor"/>
</dbReference>
<gene>
    <name evidence="7" type="ORF">CYJ22_03990</name>
</gene>
<dbReference type="SMART" id="SM00354">
    <property type="entry name" value="HTH_LACI"/>
    <property type="match status" value="1"/>
</dbReference>
<evidence type="ECO:0000256" key="2">
    <source>
        <dbReference type="ARBA" id="ARBA00023015"/>
    </source>
</evidence>
<dbReference type="CDD" id="cd06291">
    <property type="entry name" value="PBP1_Qymf-like"/>
    <property type="match status" value="1"/>
</dbReference>